<evidence type="ECO:0000256" key="8">
    <source>
        <dbReference type="ARBA" id="ARBA00023204"/>
    </source>
</evidence>
<evidence type="ECO:0000256" key="2">
    <source>
        <dbReference type="ARBA" id="ARBA00001946"/>
    </source>
</evidence>
<dbReference type="EMBL" id="CP036402">
    <property type="protein sequence ID" value="QBI19807.1"/>
    <property type="molecule type" value="Genomic_DNA"/>
</dbReference>
<keyword evidence="11" id="KW-1185">Reference proteome</keyword>
<dbReference type="InterPro" id="IPR051547">
    <property type="entry name" value="TDP2-like"/>
</dbReference>
<evidence type="ECO:0000256" key="3">
    <source>
        <dbReference type="ARBA" id="ARBA00022722"/>
    </source>
</evidence>
<dbReference type="GO" id="GO:0046872">
    <property type="term" value="F:metal ion binding"/>
    <property type="evidence" value="ECO:0007669"/>
    <property type="project" value="UniProtKB-KW"/>
</dbReference>
<comment type="cofactor">
    <cofactor evidence="2">
        <name>Mg(2+)</name>
        <dbReference type="ChEBI" id="CHEBI:18420"/>
    </cofactor>
</comment>
<keyword evidence="7" id="KW-0460">Magnesium</keyword>
<evidence type="ECO:0000313" key="10">
    <source>
        <dbReference type="EMBL" id="QBI19807.1"/>
    </source>
</evidence>
<evidence type="ECO:0000256" key="4">
    <source>
        <dbReference type="ARBA" id="ARBA00022723"/>
    </source>
</evidence>
<feature type="domain" description="Endonuclease/exonuclease/phosphatase" evidence="9">
    <location>
        <begin position="21"/>
        <end position="205"/>
    </location>
</feature>
<dbReference type="AlphaFoldDB" id="A0A411YFC1"/>
<evidence type="ECO:0000256" key="7">
    <source>
        <dbReference type="ARBA" id="ARBA00022842"/>
    </source>
</evidence>
<gene>
    <name evidence="10" type="ORF">ER308_09725</name>
</gene>
<protein>
    <submittedName>
        <fullName evidence="10">Endonuclease</fullName>
    </submittedName>
</protein>
<keyword evidence="3" id="KW-0540">Nuclease</keyword>
<keyword evidence="8" id="KW-0234">DNA repair</keyword>
<comment type="cofactor">
    <cofactor evidence="1">
        <name>Mn(2+)</name>
        <dbReference type="ChEBI" id="CHEBI:29035"/>
    </cofactor>
</comment>
<reference evidence="10 11" key="1">
    <citation type="submission" date="2019-01" db="EMBL/GenBank/DDBJ databases">
        <title>Egibacter rhizosphaerae EGI 80759T.</title>
        <authorList>
            <person name="Chen D.-D."/>
            <person name="Tian Y."/>
            <person name="Jiao J.-Y."/>
            <person name="Zhang X.-T."/>
            <person name="Zhang Y.-G."/>
            <person name="Zhang Y."/>
            <person name="Xiao M."/>
            <person name="Shu W.-S."/>
            <person name="Li W.-J."/>
        </authorList>
    </citation>
    <scope>NUCLEOTIDE SEQUENCE [LARGE SCALE GENOMIC DNA]</scope>
    <source>
        <strain evidence="10 11">EGI 80759</strain>
    </source>
</reference>
<dbReference type="GO" id="GO:0016787">
    <property type="term" value="F:hydrolase activity"/>
    <property type="evidence" value="ECO:0007669"/>
    <property type="project" value="UniProtKB-KW"/>
</dbReference>
<accession>A0A411YFC1</accession>
<proteinExistence type="predicted"/>
<dbReference type="Proteomes" id="UP000291469">
    <property type="component" value="Chromosome"/>
</dbReference>
<evidence type="ECO:0000256" key="5">
    <source>
        <dbReference type="ARBA" id="ARBA00022763"/>
    </source>
</evidence>
<dbReference type="Gene3D" id="3.60.10.10">
    <property type="entry name" value="Endonuclease/exonuclease/phosphatase"/>
    <property type="match status" value="1"/>
</dbReference>
<organism evidence="10 11">
    <name type="scientific">Egibacter rhizosphaerae</name>
    <dbReference type="NCBI Taxonomy" id="1670831"/>
    <lineage>
        <taxon>Bacteria</taxon>
        <taxon>Bacillati</taxon>
        <taxon>Actinomycetota</taxon>
        <taxon>Nitriliruptoria</taxon>
        <taxon>Egibacterales</taxon>
        <taxon>Egibacteraceae</taxon>
        <taxon>Egibacter</taxon>
    </lineage>
</organism>
<dbReference type="PANTHER" id="PTHR15822">
    <property type="entry name" value="TRAF AND TNF RECEPTOR-ASSOCIATED PROTEIN"/>
    <property type="match status" value="1"/>
</dbReference>
<dbReference type="OrthoDB" id="9787701at2"/>
<dbReference type="KEGG" id="erz:ER308_09725"/>
<dbReference type="InterPro" id="IPR036691">
    <property type="entry name" value="Endo/exonu/phosph_ase_sf"/>
</dbReference>
<evidence type="ECO:0000259" key="9">
    <source>
        <dbReference type="Pfam" id="PF03372"/>
    </source>
</evidence>
<dbReference type="GO" id="GO:0004519">
    <property type="term" value="F:endonuclease activity"/>
    <property type="evidence" value="ECO:0007669"/>
    <property type="project" value="UniProtKB-KW"/>
</dbReference>
<keyword evidence="4" id="KW-0479">Metal-binding</keyword>
<evidence type="ECO:0000256" key="6">
    <source>
        <dbReference type="ARBA" id="ARBA00022801"/>
    </source>
</evidence>
<keyword evidence="10" id="KW-0255">Endonuclease</keyword>
<dbReference type="SUPFAM" id="SSF56219">
    <property type="entry name" value="DNase I-like"/>
    <property type="match status" value="1"/>
</dbReference>
<dbReference type="PANTHER" id="PTHR15822:SF4">
    <property type="entry name" value="TYROSYL-DNA PHOSPHODIESTERASE 2"/>
    <property type="match status" value="1"/>
</dbReference>
<dbReference type="GO" id="GO:0006281">
    <property type="term" value="P:DNA repair"/>
    <property type="evidence" value="ECO:0007669"/>
    <property type="project" value="UniProtKB-KW"/>
</dbReference>
<dbReference type="InterPro" id="IPR005135">
    <property type="entry name" value="Endo/exonuclease/phosphatase"/>
</dbReference>
<evidence type="ECO:0000256" key="1">
    <source>
        <dbReference type="ARBA" id="ARBA00001936"/>
    </source>
</evidence>
<name>A0A411YFC1_9ACTN</name>
<sequence length="214" mass="22647">MGLEVAWAPSPAPWELQRQIGDDSVDFGLAVLSRWPIISARVWRLPIGGGVDLARIALGVDLQTPGGPLPVLTTHLSALRDGSWLRQRQVAVLGEALRTLDAGSRRSIVTGDLNATPDADEVRALTGGTSTPHVGMRFVDAWAQTRPAELGRTLDPANPHVSGDVPSGRIDYVLAAAGGAEARGRVRSTELVGVEPVDGVMASDHYGVLARLRC</sequence>
<dbReference type="Pfam" id="PF03372">
    <property type="entry name" value="Exo_endo_phos"/>
    <property type="match status" value="1"/>
</dbReference>
<keyword evidence="6" id="KW-0378">Hydrolase</keyword>
<keyword evidence="5" id="KW-0227">DNA damage</keyword>
<evidence type="ECO:0000313" key="11">
    <source>
        <dbReference type="Proteomes" id="UP000291469"/>
    </source>
</evidence>